<dbReference type="PANTHER" id="PTHR30290:SF38">
    <property type="entry name" value="D,D-DIPEPTIDE-BINDING PERIPLASMIC PROTEIN DDPA-RELATED"/>
    <property type="match status" value="1"/>
</dbReference>
<dbReference type="Gene3D" id="3.40.190.10">
    <property type="entry name" value="Periplasmic binding protein-like II"/>
    <property type="match status" value="1"/>
</dbReference>
<organism evidence="6 7">
    <name type="scientific">Mesorhizobium tianshanense</name>
    <dbReference type="NCBI Taxonomy" id="39844"/>
    <lineage>
        <taxon>Bacteria</taxon>
        <taxon>Pseudomonadati</taxon>
        <taxon>Pseudomonadota</taxon>
        <taxon>Alphaproteobacteria</taxon>
        <taxon>Hyphomicrobiales</taxon>
        <taxon>Phyllobacteriaceae</taxon>
        <taxon>Mesorhizobium</taxon>
    </lineage>
</organism>
<dbReference type="PIRSF" id="PIRSF002741">
    <property type="entry name" value="MppA"/>
    <property type="match status" value="1"/>
</dbReference>
<dbReference type="InterPro" id="IPR039424">
    <property type="entry name" value="SBP_5"/>
</dbReference>
<reference evidence="6 7" key="1">
    <citation type="journal article" date="2015" name="Stand. Genomic Sci.">
        <title>Genomic Encyclopedia of Bacterial and Archaeal Type Strains, Phase III: the genomes of soil and plant-associated and newly described type strains.</title>
        <authorList>
            <person name="Whitman W.B."/>
            <person name="Woyke T."/>
            <person name="Klenk H.P."/>
            <person name="Zhou Y."/>
            <person name="Lilburn T.G."/>
            <person name="Beck B.J."/>
            <person name="De Vos P."/>
            <person name="Vandamme P."/>
            <person name="Eisen J.A."/>
            <person name="Garrity G."/>
            <person name="Hugenholtz P."/>
            <person name="Kyrpides N.C."/>
        </authorList>
    </citation>
    <scope>NUCLEOTIDE SEQUENCE [LARGE SCALE GENOMIC DNA]</scope>
    <source>
        <strain evidence="6 7">CGMCC 1.2546</strain>
    </source>
</reference>
<feature type="signal peptide" evidence="4">
    <location>
        <begin position="1"/>
        <end position="28"/>
    </location>
</feature>
<evidence type="ECO:0000256" key="4">
    <source>
        <dbReference type="SAM" id="SignalP"/>
    </source>
</evidence>
<dbReference type="OrthoDB" id="9803988at2"/>
<dbReference type="Proteomes" id="UP000317122">
    <property type="component" value="Unassembled WGS sequence"/>
</dbReference>
<dbReference type="EMBL" id="VLKT01000036">
    <property type="protein sequence ID" value="TWI29543.1"/>
    <property type="molecule type" value="Genomic_DNA"/>
</dbReference>
<dbReference type="Gene3D" id="3.10.105.10">
    <property type="entry name" value="Dipeptide-binding Protein, Domain 3"/>
    <property type="match status" value="1"/>
</dbReference>
<comment type="caution">
    <text evidence="6">The sequence shown here is derived from an EMBL/GenBank/DDBJ whole genome shotgun (WGS) entry which is preliminary data.</text>
</comment>
<keyword evidence="7" id="KW-1185">Reference proteome</keyword>
<dbReference type="SUPFAM" id="SSF53850">
    <property type="entry name" value="Periplasmic binding protein-like II"/>
    <property type="match status" value="1"/>
</dbReference>
<sequence>MQHWLRPVHAVFGAIAFASVFLAPGASARDRPDLTVAVNSLGQKMDPADFPLATELRVYGSVFDNLIKRDFKAEGIDPSKGAVLVPALATAWTRIDGRTLELELRQGVKFHNGDELTSEDVAFTFSPERIFGANAILPSAKSFFGCWEPVQVLSRYKVRIVGCTEDPVIELKLTHYSAGIVNRAVYTKEGQAAFKRAPVGTGPLQFVEWKDGDYIKFKAFDDYFDGHPTFNSITFREVPETAARVAGLVSGDFDLITQVTPDQFPTIEASPDLQVLPTLLEQMQMLWIVGKEPAVSDKRVRQALAMSIDREAIVQSLWNNQTKVEDQFQLPTLGVLYDPNRPGVQFNPDRARTLLKEAGYSNAPVTLRVIANYYVNGEAAIQAIQAMWQAVGINAKLEIVENFTQAFAPGASVVMGGCGFELASPESLASCFFGDEALTRKRGFPDGIPGLDALAANLATLDTAKRRQTFQAMLDILEDEVPATPLYRTPHFFAGKRSILWAPSPDFRTDFRPGNLSFTEATR</sequence>
<protein>
    <submittedName>
        <fullName evidence="6">Peptide/nickel transport system substrate-binding protein</fullName>
    </submittedName>
</protein>
<dbReference type="GO" id="GO:0030288">
    <property type="term" value="C:outer membrane-bounded periplasmic space"/>
    <property type="evidence" value="ECO:0007669"/>
    <property type="project" value="UniProtKB-ARBA"/>
</dbReference>
<evidence type="ECO:0000313" key="7">
    <source>
        <dbReference type="Proteomes" id="UP000317122"/>
    </source>
</evidence>
<dbReference type="GO" id="GO:0015833">
    <property type="term" value="P:peptide transport"/>
    <property type="evidence" value="ECO:0007669"/>
    <property type="project" value="TreeGrafter"/>
</dbReference>
<dbReference type="InterPro" id="IPR000914">
    <property type="entry name" value="SBP_5_dom"/>
</dbReference>
<evidence type="ECO:0000259" key="5">
    <source>
        <dbReference type="Pfam" id="PF00496"/>
    </source>
</evidence>
<dbReference type="GO" id="GO:0043190">
    <property type="term" value="C:ATP-binding cassette (ABC) transporter complex"/>
    <property type="evidence" value="ECO:0007669"/>
    <property type="project" value="InterPro"/>
</dbReference>
<dbReference type="Pfam" id="PF00496">
    <property type="entry name" value="SBP_bac_5"/>
    <property type="match status" value="1"/>
</dbReference>
<dbReference type="AlphaFoldDB" id="A0A562NBR8"/>
<dbReference type="PANTHER" id="PTHR30290">
    <property type="entry name" value="PERIPLASMIC BINDING COMPONENT OF ABC TRANSPORTER"/>
    <property type="match status" value="1"/>
</dbReference>
<evidence type="ECO:0000256" key="2">
    <source>
        <dbReference type="ARBA" id="ARBA00005695"/>
    </source>
</evidence>
<evidence type="ECO:0000256" key="3">
    <source>
        <dbReference type="ARBA" id="ARBA00022729"/>
    </source>
</evidence>
<feature type="chain" id="PRO_5021704208" evidence="4">
    <location>
        <begin position="29"/>
        <end position="523"/>
    </location>
</feature>
<name>A0A562NBR8_9HYPH</name>
<keyword evidence="3 4" id="KW-0732">Signal</keyword>
<dbReference type="GO" id="GO:1904680">
    <property type="term" value="F:peptide transmembrane transporter activity"/>
    <property type="evidence" value="ECO:0007669"/>
    <property type="project" value="TreeGrafter"/>
</dbReference>
<evidence type="ECO:0000256" key="1">
    <source>
        <dbReference type="ARBA" id="ARBA00004418"/>
    </source>
</evidence>
<feature type="domain" description="Solute-binding protein family 5" evidence="5">
    <location>
        <begin position="84"/>
        <end position="429"/>
    </location>
</feature>
<comment type="subcellular location">
    <subcellularLocation>
        <location evidence="1">Periplasm</location>
    </subcellularLocation>
</comment>
<evidence type="ECO:0000313" key="6">
    <source>
        <dbReference type="EMBL" id="TWI29543.1"/>
    </source>
</evidence>
<dbReference type="Gene3D" id="3.90.76.10">
    <property type="entry name" value="Dipeptide-binding Protein, Domain 1"/>
    <property type="match status" value="1"/>
</dbReference>
<accession>A0A562NBR8</accession>
<gene>
    <name evidence="6" type="ORF">IQ26_05125</name>
</gene>
<proteinExistence type="inferred from homology"/>
<dbReference type="RefSeq" id="WP_162458072.1">
    <property type="nucleotide sequence ID" value="NZ_BSPF01000004.1"/>
</dbReference>
<dbReference type="InterPro" id="IPR030678">
    <property type="entry name" value="Peptide/Ni-bd"/>
</dbReference>
<comment type="similarity">
    <text evidence="2">Belongs to the bacterial solute-binding protein 5 family.</text>
</comment>